<dbReference type="Proteomes" id="UP000295328">
    <property type="component" value="Unassembled WGS sequence"/>
</dbReference>
<dbReference type="InterPro" id="IPR011249">
    <property type="entry name" value="Metalloenz_LuxS/M16"/>
</dbReference>
<dbReference type="NCBIfam" id="NF047421">
    <property type="entry name" value="YfmH_fam"/>
    <property type="match status" value="1"/>
</dbReference>
<feature type="domain" description="Peptidase M16 N-terminal" evidence="1">
    <location>
        <begin position="63"/>
        <end position="175"/>
    </location>
</feature>
<evidence type="ECO:0000313" key="4">
    <source>
        <dbReference type="Proteomes" id="UP000295328"/>
    </source>
</evidence>
<dbReference type="Pfam" id="PF05193">
    <property type="entry name" value="Peptidase_M16_C"/>
    <property type="match status" value="1"/>
</dbReference>
<gene>
    <name evidence="3" type="ORF">ERX37_03390</name>
</gene>
<evidence type="ECO:0000259" key="1">
    <source>
        <dbReference type="Pfam" id="PF00675"/>
    </source>
</evidence>
<dbReference type="SUPFAM" id="SSF63411">
    <property type="entry name" value="LuxS/MPP-like metallohydrolase"/>
    <property type="match status" value="2"/>
</dbReference>
<accession>A0A4R6BN65</accession>
<proteinExistence type="predicted"/>
<dbReference type="AlphaFoldDB" id="A0A4R6BN65"/>
<feature type="domain" description="Peptidase M16 C-terminal" evidence="2">
    <location>
        <begin position="182"/>
        <end position="356"/>
    </location>
</feature>
<reference evidence="3 4" key="1">
    <citation type="submission" date="2019-01" db="EMBL/GenBank/DDBJ databases">
        <title>Draft genome sequences of the type strains of six Macrococcus species.</title>
        <authorList>
            <person name="Mazhar S."/>
            <person name="Altermann E."/>
            <person name="Hill C."/>
            <person name="Mcauliffe O."/>
        </authorList>
    </citation>
    <scope>NUCLEOTIDE SEQUENCE [LARGE SCALE GENOMIC DNA]</scope>
    <source>
        <strain evidence="3 4">CCM4809</strain>
    </source>
</reference>
<dbReference type="EMBL" id="SCWE01000001">
    <property type="protein sequence ID" value="TDM03142.1"/>
    <property type="molecule type" value="Genomic_DNA"/>
</dbReference>
<evidence type="ECO:0000313" key="3">
    <source>
        <dbReference type="EMBL" id="TDM03142.1"/>
    </source>
</evidence>
<dbReference type="InterPro" id="IPR011765">
    <property type="entry name" value="Pept_M16_N"/>
</dbReference>
<organism evidence="3 4">
    <name type="scientific">Macrococcus hajekii</name>
    <dbReference type="NCBI Taxonomy" id="198482"/>
    <lineage>
        <taxon>Bacteria</taxon>
        <taxon>Bacillati</taxon>
        <taxon>Bacillota</taxon>
        <taxon>Bacilli</taxon>
        <taxon>Bacillales</taxon>
        <taxon>Staphylococcaceae</taxon>
        <taxon>Macrococcus</taxon>
    </lineage>
</organism>
<dbReference type="Pfam" id="PF00675">
    <property type="entry name" value="Peptidase_M16"/>
    <property type="match status" value="1"/>
</dbReference>
<dbReference type="InterPro" id="IPR050361">
    <property type="entry name" value="MPP/UQCRC_Complex"/>
</dbReference>
<protein>
    <submittedName>
        <fullName evidence="3">Insulinase family protein</fullName>
    </submittedName>
</protein>
<dbReference type="GO" id="GO:0046872">
    <property type="term" value="F:metal ion binding"/>
    <property type="evidence" value="ECO:0007669"/>
    <property type="project" value="InterPro"/>
</dbReference>
<dbReference type="InterPro" id="IPR007863">
    <property type="entry name" value="Peptidase_M16_C"/>
</dbReference>
<dbReference type="RefSeq" id="WP_133429230.1">
    <property type="nucleotide sequence ID" value="NZ_BMCC01000001.1"/>
</dbReference>
<sequence>MKKKYYAEIDETLYESTLQNGLKLFVIPKPGFQKTYVTLTTKYGSLHTDFVPYGEDKLHHTPEGIAHFLEHKMFEKEAGDMFNMFSEQGASVNAFTSYDRTSYLFTAVDHVEENIRLLLEMVQKPYFSAESVQKEIGIIAEEIKMYQEQPNYRLYYQTLQGMYHQHPVRQDIAGTLNSISEVTADTLYDCYYTFYRPENMVMFIVGHVDPEQITAFIEAHQFTAYTEQYQPVLKEIDEPASVKAHEVTSPSDVSRPKLMLGIKSDCHHMNHPLIQTEFEMMFIMELLFGEQSDFYHELLNDGLIDDSFGYSFVLEPTFSHMLIAGTTNEPDKLKERLLNRLKETELDEKAFRRLVKQTTGEYIASFNSLEYIANQFTRYYFNGAILFDIVNVLDQINLEDALHTFRHAINIDHVTDSRLLPNG</sequence>
<dbReference type="PANTHER" id="PTHR11851">
    <property type="entry name" value="METALLOPROTEASE"/>
    <property type="match status" value="1"/>
</dbReference>
<evidence type="ECO:0000259" key="2">
    <source>
        <dbReference type="Pfam" id="PF05193"/>
    </source>
</evidence>
<dbReference type="PANTHER" id="PTHR11851:SF134">
    <property type="entry name" value="ZINC-DEPENDENT PROTEASE"/>
    <property type="match status" value="1"/>
</dbReference>
<dbReference type="Gene3D" id="3.30.830.10">
    <property type="entry name" value="Metalloenzyme, LuxS/M16 peptidase-like"/>
    <property type="match status" value="2"/>
</dbReference>
<keyword evidence="4" id="KW-1185">Reference proteome</keyword>
<dbReference type="OrthoDB" id="9811314at2"/>
<name>A0A4R6BN65_9STAP</name>
<comment type="caution">
    <text evidence="3">The sequence shown here is derived from an EMBL/GenBank/DDBJ whole genome shotgun (WGS) entry which is preliminary data.</text>
</comment>